<comment type="function">
    <text evidence="13">Component of the cytochrome c oxidase, the last enzyme in the mitochondrial electron transport chain which drives oxidative phosphorylation. The respiratory chain contains 3 multisubunit complexes succinate dehydrogenase (complex II, CII), ubiquinol-cytochrome c oxidoreductase (cytochrome b-c1 complex, complex III, CIII) and cytochrome c oxidase (complex IV, CIV), that cooperate to transfer electrons derived from NADH and succinate to molecular oxygen, creating an electrochemical gradient over the inner membrane that drives transmembrane transport and the ATP synthase. Cytochrome c oxidase is the component of the respiratory chain that catalyzes the reduction of oxygen to water. Electrons originating from reduced cytochrome c in the intermembrane space (IMS) are transferred via the dinuclear copper A center (CU(A)) of subunit 2 and heme A of subunit 1 to the active site in subunit 1, a binuclear center (BNC) formed by heme A3 and copper B (CU(B)). The BNC reduces molecular oxygen to 2 water molecules using 4 electrons from cytochrome c in the IMS and 4 protons from the mitochondrial matrix.</text>
</comment>
<keyword evidence="15" id="KW-1185">Reference proteome</keyword>
<evidence type="ECO:0000313" key="16">
    <source>
        <dbReference type="RefSeq" id="XP_005181987.1"/>
    </source>
</evidence>
<dbReference type="Proteomes" id="UP001652621">
    <property type="component" value="Unplaced"/>
</dbReference>
<keyword evidence="7 13" id="KW-0999">Mitochondrion inner membrane</keyword>
<dbReference type="SUPFAM" id="SSF48479">
    <property type="entry name" value="Cytochrome c oxidase subunit E"/>
    <property type="match status" value="1"/>
</dbReference>
<dbReference type="STRING" id="7370.A0A1I8NCW9"/>
<evidence type="ECO:0000256" key="8">
    <source>
        <dbReference type="ARBA" id="ARBA00022946"/>
    </source>
</evidence>
<comment type="pathway">
    <text evidence="2 13">Energy metabolism; oxidative phosphorylation.</text>
</comment>
<evidence type="ECO:0000256" key="4">
    <source>
        <dbReference type="ARBA" id="ARBA00021968"/>
    </source>
</evidence>
<dbReference type="eggNOG" id="KOG4077">
    <property type="taxonomic scope" value="Eukaryota"/>
</dbReference>
<dbReference type="InterPro" id="IPR003204">
    <property type="entry name" value="Cyt_c_oxidase_su5A/6"/>
</dbReference>
<dbReference type="PANTHER" id="PTHR14200:SF11">
    <property type="entry name" value="CYTOCHROME C OXIDASE SUBUNIT 5A, MITOCHONDRIAL"/>
    <property type="match status" value="1"/>
</dbReference>
<keyword evidence="6 13" id="KW-0479">Metal-binding</keyword>
<dbReference type="Gene3D" id="1.25.40.40">
    <property type="entry name" value="Cytochrome c oxidase, subunit Va/VI"/>
    <property type="match status" value="1"/>
</dbReference>
<evidence type="ECO:0000313" key="14">
    <source>
        <dbReference type="EnsemblMetazoa" id="MDOA013908-PA"/>
    </source>
</evidence>
<comment type="similarity">
    <text evidence="3 13">Belongs to the cytochrome c oxidase subunit 5A family.</text>
</comment>
<evidence type="ECO:0000256" key="12">
    <source>
        <dbReference type="ARBA" id="ARBA00031049"/>
    </source>
</evidence>
<protein>
    <recommendedName>
        <fullName evidence="4 13">Cytochrome c oxidase subunit 5A, mitochondrial</fullName>
    </recommendedName>
    <alternativeName>
        <fullName evidence="12 13">Cytochrome c oxidase polypeptide Va</fullName>
    </alternativeName>
</protein>
<dbReference type="GO" id="GO:0046872">
    <property type="term" value="F:metal ion binding"/>
    <property type="evidence" value="ECO:0007669"/>
    <property type="project" value="UniProtKB-UniRule"/>
</dbReference>
<organism evidence="14">
    <name type="scientific">Musca domestica</name>
    <name type="common">House fly</name>
    <dbReference type="NCBI Taxonomy" id="7370"/>
    <lineage>
        <taxon>Eukaryota</taxon>
        <taxon>Metazoa</taxon>
        <taxon>Ecdysozoa</taxon>
        <taxon>Arthropoda</taxon>
        <taxon>Hexapoda</taxon>
        <taxon>Insecta</taxon>
        <taxon>Pterygota</taxon>
        <taxon>Neoptera</taxon>
        <taxon>Endopterygota</taxon>
        <taxon>Diptera</taxon>
        <taxon>Brachycera</taxon>
        <taxon>Muscomorpha</taxon>
        <taxon>Muscoidea</taxon>
        <taxon>Muscidae</taxon>
        <taxon>Musca</taxon>
    </lineage>
</organism>
<keyword evidence="10 13" id="KW-0496">Mitochondrion</keyword>
<evidence type="ECO:0000313" key="15">
    <source>
        <dbReference type="Proteomes" id="UP001652621"/>
    </source>
</evidence>
<evidence type="ECO:0000256" key="7">
    <source>
        <dbReference type="ARBA" id="ARBA00022792"/>
    </source>
</evidence>
<keyword evidence="5 13" id="KW-0349">Heme</keyword>
<keyword evidence="11 13" id="KW-0472">Membrane</keyword>
<evidence type="ECO:0000256" key="13">
    <source>
        <dbReference type="RuleBase" id="RU368103"/>
    </source>
</evidence>
<dbReference type="CDD" id="cd00923">
    <property type="entry name" value="Cyt_c_Oxidase_Va"/>
    <property type="match status" value="1"/>
</dbReference>
<evidence type="ECO:0000256" key="6">
    <source>
        <dbReference type="ARBA" id="ARBA00022723"/>
    </source>
</evidence>
<dbReference type="VEuPathDB" id="VectorBase:MDOMA2_013388"/>
<dbReference type="RefSeq" id="XP_005181987.1">
    <property type="nucleotide sequence ID" value="XM_005181930.3"/>
</dbReference>
<reference evidence="14" key="1">
    <citation type="submission" date="2020-05" db="UniProtKB">
        <authorList>
            <consortium name="EnsemblMetazoa"/>
        </authorList>
    </citation>
    <scope>IDENTIFICATION</scope>
    <source>
        <strain evidence="14">Aabys</strain>
    </source>
</reference>
<evidence type="ECO:0000256" key="9">
    <source>
        <dbReference type="ARBA" id="ARBA00023004"/>
    </source>
</evidence>
<reference evidence="16" key="2">
    <citation type="submission" date="2025-04" db="UniProtKB">
        <authorList>
            <consortium name="RefSeq"/>
        </authorList>
    </citation>
    <scope>IDENTIFICATION</scope>
    <source>
        <strain evidence="16">Aabys</strain>
    </source>
</reference>
<proteinExistence type="inferred from homology"/>
<evidence type="ECO:0000256" key="10">
    <source>
        <dbReference type="ARBA" id="ARBA00023128"/>
    </source>
</evidence>
<dbReference type="Pfam" id="PF02284">
    <property type="entry name" value="COX5A"/>
    <property type="match status" value="1"/>
</dbReference>
<dbReference type="GO" id="GO:0045277">
    <property type="term" value="C:respiratory chain complex IV"/>
    <property type="evidence" value="ECO:0007669"/>
    <property type="project" value="UniProtKB-UniRule"/>
</dbReference>
<sequence length="147" mass="16460">MFRLAASQIANIARSSIGVTSRAGVVRAAHHEIPAEEFDKQYEDYFSRADIDGWEVRKGMNDLLGMDLVPAPKIVDAGLKACRKVNDIALAIRWLEGVKDKCGDKTDEIYPYILNHVRPTLTELGIPTPEELNYDKPELALKSVFDM</sequence>
<evidence type="ECO:0000256" key="11">
    <source>
        <dbReference type="ARBA" id="ARBA00023136"/>
    </source>
</evidence>
<comment type="subcellular location">
    <subcellularLocation>
        <location evidence="1 13">Mitochondrion inner membrane</location>
        <topology evidence="1 13">Peripheral membrane protein</topology>
        <orientation evidence="1 13">Matrix side</orientation>
    </subcellularLocation>
</comment>
<dbReference type="OrthoDB" id="5778907at2759"/>
<dbReference type="UniPathway" id="UPA00705"/>
<keyword evidence="9 13" id="KW-0408">Iron</keyword>
<evidence type="ECO:0000256" key="3">
    <source>
        <dbReference type="ARBA" id="ARBA00007972"/>
    </source>
</evidence>
<dbReference type="FunFam" id="1.25.40.40:FF:000001">
    <property type="entry name" value="Cytochrome c oxidase subunit VI"/>
    <property type="match status" value="1"/>
</dbReference>
<dbReference type="InterPro" id="IPR036545">
    <property type="entry name" value="Cyt_c_oxidase_su5A/6_sf"/>
</dbReference>
<dbReference type="AlphaFoldDB" id="A0A1I8NCW9"/>
<gene>
    <name evidence="14" type="primary">101891283</name>
    <name evidence="16" type="synonym">LOC101891283</name>
</gene>
<dbReference type="KEGG" id="mde:101891283"/>
<accession>A0A1I8NCW9</accession>
<dbReference type="EnsemblMetazoa" id="MDOA013908-RA">
    <property type="protein sequence ID" value="MDOA013908-PA"/>
    <property type="gene ID" value="MDOA013908"/>
</dbReference>
<evidence type="ECO:0000256" key="1">
    <source>
        <dbReference type="ARBA" id="ARBA00004443"/>
    </source>
</evidence>
<dbReference type="GO" id="GO:0006123">
    <property type="term" value="P:mitochondrial electron transport, cytochrome c to oxygen"/>
    <property type="evidence" value="ECO:0007669"/>
    <property type="project" value="UniProtKB-UniRule"/>
</dbReference>
<dbReference type="PANTHER" id="PTHR14200">
    <property type="entry name" value="CYTOCHROME C OXIDASE POLYPEPTIDE"/>
    <property type="match status" value="1"/>
</dbReference>
<evidence type="ECO:0000256" key="2">
    <source>
        <dbReference type="ARBA" id="ARBA00004673"/>
    </source>
</evidence>
<dbReference type="VEuPathDB" id="VectorBase:MDOA013908"/>
<dbReference type="GO" id="GO:0005743">
    <property type="term" value="C:mitochondrial inner membrane"/>
    <property type="evidence" value="ECO:0007669"/>
    <property type="project" value="UniProtKB-SubCell"/>
</dbReference>
<name>A0A1I8NCW9_MUSDO</name>
<evidence type="ECO:0000256" key="5">
    <source>
        <dbReference type="ARBA" id="ARBA00022617"/>
    </source>
</evidence>
<keyword evidence="8 13" id="KW-0809">Transit peptide</keyword>
<comment type="subunit">
    <text evidence="13">Component of the cytochrome c oxidase (complex IV, CIV), a multisubunit enzyme composed of a catalytic core of 3 subunits and several supernumerary subunits. The complex exists as a monomer or a dimer and forms supercomplexes (SCs) in the inner mitochondrial membrane with ubiquinol-cytochrome c oxidoreductase (cytochrome b-c1 complex, complex III, CIII).</text>
</comment>